<dbReference type="InterPro" id="IPR005693">
    <property type="entry name" value="Mce"/>
</dbReference>
<dbReference type="Proteomes" id="UP000186218">
    <property type="component" value="Unassembled WGS sequence"/>
</dbReference>
<feature type="region of interest" description="Disordered" evidence="1">
    <location>
        <begin position="345"/>
        <end position="380"/>
    </location>
</feature>
<dbReference type="STRING" id="1344003.SAMN05445060_0564"/>
<dbReference type="GO" id="GO:0005576">
    <property type="term" value="C:extracellular region"/>
    <property type="evidence" value="ECO:0007669"/>
    <property type="project" value="TreeGrafter"/>
</dbReference>
<gene>
    <name evidence="5" type="ORF">SAMN05445060_0564</name>
</gene>
<dbReference type="PANTHER" id="PTHR33371:SF19">
    <property type="entry name" value="MCE-FAMILY PROTEIN MCE4A"/>
    <property type="match status" value="1"/>
</dbReference>
<proteinExistence type="predicted"/>
<evidence type="ECO:0000259" key="3">
    <source>
        <dbReference type="Pfam" id="PF02470"/>
    </source>
</evidence>
<dbReference type="NCBIfam" id="TIGR00996">
    <property type="entry name" value="Mtu_fam_mce"/>
    <property type="match status" value="1"/>
</dbReference>
<keyword evidence="2" id="KW-0812">Transmembrane</keyword>
<reference evidence="5 6" key="1">
    <citation type="submission" date="2017-01" db="EMBL/GenBank/DDBJ databases">
        <authorList>
            <person name="Mah S.A."/>
            <person name="Swanson W.J."/>
            <person name="Moy G.W."/>
            <person name="Vacquier V.D."/>
        </authorList>
    </citation>
    <scope>NUCLEOTIDE SEQUENCE [LARGE SCALE GENOMIC DNA]</scope>
    <source>
        <strain evidence="5 6">CPCC 203464</strain>
    </source>
</reference>
<dbReference type="AlphaFoldDB" id="A0A1N7D3P0"/>
<keyword evidence="6" id="KW-1185">Reference proteome</keyword>
<evidence type="ECO:0000259" key="4">
    <source>
        <dbReference type="Pfam" id="PF11887"/>
    </source>
</evidence>
<dbReference type="Pfam" id="PF02470">
    <property type="entry name" value="MlaD"/>
    <property type="match status" value="1"/>
</dbReference>
<dbReference type="PANTHER" id="PTHR33371">
    <property type="entry name" value="INTERMEMBRANE PHOSPHOLIPID TRANSPORT SYSTEM BINDING PROTEIN MLAD-RELATED"/>
    <property type="match status" value="1"/>
</dbReference>
<dbReference type="RefSeq" id="WP_076476183.1">
    <property type="nucleotide sequence ID" value="NZ_FTNT01000001.1"/>
</dbReference>
<evidence type="ECO:0000313" key="5">
    <source>
        <dbReference type="EMBL" id="SIR70489.1"/>
    </source>
</evidence>
<dbReference type="InterPro" id="IPR024516">
    <property type="entry name" value="Mce_C"/>
</dbReference>
<dbReference type="GO" id="GO:0051701">
    <property type="term" value="P:biological process involved in interaction with host"/>
    <property type="evidence" value="ECO:0007669"/>
    <property type="project" value="TreeGrafter"/>
</dbReference>
<name>A0A1N7D3P0_9NOCA</name>
<keyword evidence="2" id="KW-1133">Transmembrane helix</keyword>
<keyword evidence="2" id="KW-0472">Membrane</keyword>
<evidence type="ECO:0000256" key="2">
    <source>
        <dbReference type="SAM" id="Phobius"/>
    </source>
</evidence>
<sequence>MKALRTRLLGLVFFIVVIVFIGGAILKFTQTFTSFTDVKLVTDSAGNALPDRADVKARGVVVGEVRSVAPDQADGSVVVTLGLKPDMAKMLPRDTTARILPKTLFGERYVALQVPDGQVDTKPALSNNTTIEQDRSGNALEIQQFFDGLLPVLKAIPPQDLNITLGALSKALDGNGEKLGTTVDQLNTVFTQVNDNMPELQGTLRGLASFSQTYKTALPDVIDALDTLRTTSNTLVEKQGDLRSLISTLSQASVDTTNFLSTNRQDLLDLFIKSEPLLTTLAKQSPAFGCTFKNFAGIVPESSKITGEGTRNPGVKVTLTFSNPRGRYLPNQDEPRLFADRGPICYDKPTPGRPFGQYPGGSLNDGSYQPPSRNPGPATVKTLAEPQFSPTPAGTITPSVYNDPRNKLALKAIIASTAGTDPADVPDWIGQIIAPTMQGAQVTVQ</sequence>
<dbReference type="EMBL" id="FTNT01000001">
    <property type="protein sequence ID" value="SIR70489.1"/>
    <property type="molecule type" value="Genomic_DNA"/>
</dbReference>
<dbReference type="InterPro" id="IPR052336">
    <property type="entry name" value="MlaD_Phospholipid_Transporter"/>
</dbReference>
<accession>A0A1N7D3P0</accession>
<evidence type="ECO:0000256" key="1">
    <source>
        <dbReference type="SAM" id="MobiDB-lite"/>
    </source>
</evidence>
<feature type="transmembrane region" description="Helical" evidence="2">
    <location>
        <begin position="7"/>
        <end position="26"/>
    </location>
</feature>
<dbReference type="Pfam" id="PF11887">
    <property type="entry name" value="Mce4_CUP1"/>
    <property type="match status" value="1"/>
</dbReference>
<dbReference type="InterPro" id="IPR003399">
    <property type="entry name" value="Mce/MlaD"/>
</dbReference>
<organism evidence="5 6">
    <name type="scientific">Williamsia sterculiae</name>
    <dbReference type="NCBI Taxonomy" id="1344003"/>
    <lineage>
        <taxon>Bacteria</taxon>
        <taxon>Bacillati</taxon>
        <taxon>Actinomycetota</taxon>
        <taxon>Actinomycetes</taxon>
        <taxon>Mycobacteriales</taxon>
        <taxon>Nocardiaceae</taxon>
        <taxon>Williamsia</taxon>
    </lineage>
</organism>
<dbReference type="OrthoDB" id="3460188at2"/>
<evidence type="ECO:0000313" key="6">
    <source>
        <dbReference type="Proteomes" id="UP000186218"/>
    </source>
</evidence>
<protein>
    <submittedName>
        <fullName evidence="5">Virulence factor Mce family protein</fullName>
    </submittedName>
</protein>
<feature type="domain" description="Mammalian cell entry C-terminal" evidence="4">
    <location>
        <begin position="124"/>
        <end position="343"/>
    </location>
</feature>
<feature type="domain" description="Mce/MlaD" evidence="3">
    <location>
        <begin position="37"/>
        <end position="113"/>
    </location>
</feature>